<proteinExistence type="predicted"/>
<feature type="region of interest" description="Disordered" evidence="1">
    <location>
        <begin position="144"/>
        <end position="164"/>
    </location>
</feature>
<protein>
    <submittedName>
        <fullName evidence="3">Uncharacterized protein</fullName>
    </submittedName>
</protein>
<dbReference type="EMBL" id="AP005799">
    <property type="protein sequence ID" value="BAD05860.1"/>
    <property type="molecule type" value="Genomic_DNA"/>
</dbReference>
<reference evidence="4" key="3">
    <citation type="journal article" date="2005" name="Nature">
        <title>The map-based sequence of the rice genome.</title>
        <authorList>
            <consortium name="International rice genome sequencing project (IRGSP)"/>
            <person name="Matsumoto T."/>
            <person name="Wu J."/>
            <person name="Kanamori H."/>
            <person name="Katayose Y."/>
            <person name="Fujisawa M."/>
            <person name="Namiki N."/>
            <person name="Mizuno H."/>
            <person name="Yamamoto K."/>
            <person name="Antonio B.A."/>
            <person name="Baba T."/>
            <person name="Sakata K."/>
            <person name="Nagamura Y."/>
            <person name="Aoki H."/>
            <person name="Arikawa K."/>
            <person name="Arita K."/>
            <person name="Bito T."/>
            <person name="Chiden Y."/>
            <person name="Fujitsuka N."/>
            <person name="Fukunaka R."/>
            <person name="Hamada M."/>
            <person name="Harada C."/>
            <person name="Hayashi A."/>
            <person name="Hijishita S."/>
            <person name="Honda M."/>
            <person name="Hosokawa S."/>
            <person name="Ichikawa Y."/>
            <person name="Idonuma A."/>
            <person name="Iijima M."/>
            <person name="Ikeda M."/>
            <person name="Ikeno M."/>
            <person name="Ito K."/>
            <person name="Ito S."/>
            <person name="Ito T."/>
            <person name="Ito Y."/>
            <person name="Ito Y."/>
            <person name="Iwabuchi A."/>
            <person name="Kamiya K."/>
            <person name="Karasawa W."/>
            <person name="Kurita K."/>
            <person name="Katagiri S."/>
            <person name="Kikuta A."/>
            <person name="Kobayashi H."/>
            <person name="Kobayashi N."/>
            <person name="Machita K."/>
            <person name="Maehara T."/>
            <person name="Masukawa M."/>
            <person name="Mizubayashi T."/>
            <person name="Mukai Y."/>
            <person name="Nagasaki H."/>
            <person name="Nagata Y."/>
            <person name="Naito S."/>
            <person name="Nakashima M."/>
            <person name="Nakama Y."/>
            <person name="Nakamichi Y."/>
            <person name="Nakamura M."/>
            <person name="Meguro A."/>
            <person name="Negishi M."/>
            <person name="Ohta I."/>
            <person name="Ohta T."/>
            <person name="Okamoto M."/>
            <person name="Ono N."/>
            <person name="Saji S."/>
            <person name="Sakaguchi M."/>
            <person name="Sakai K."/>
            <person name="Shibata M."/>
            <person name="Shimokawa T."/>
            <person name="Song J."/>
            <person name="Takazaki Y."/>
            <person name="Terasawa K."/>
            <person name="Tsugane M."/>
            <person name="Tsuji K."/>
            <person name="Ueda S."/>
            <person name="Waki K."/>
            <person name="Yamagata H."/>
            <person name="Yamamoto M."/>
            <person name="Yamamoto S."/>
            <person name="Yamane H."/>
            <person name="Yoshiki S."/>
            <person name="Yoshihara R."/>
            <person name="Yukawa K."/>
            <person name="Zhong H."/>
            <person name="Yano M."/>
            <person name="Yuan Q."/>
            <person name="Ouyang S."/>
            <person name="Liu J."/>
            <person name="Jones K.M."/>
            <person name="Gansberger K."/>
            <person name="Moffat K."/>
            <person name="Hill J."/>
            <person name="Bera J."/>
            <person name="Fadrosh D."/>
            <person name="Jin S."/>
            <person name="Johri S."/>
            <person name="Kim M."/>
            <person name="Overton L."/>
            <person name="Reardon M."/>
            <person name="Tsitrin T."/>
            <person name="Vuong H."/>
            <person name="Weaver B."/>
            <person name="Ciecko A."/>
            <person name="Tallon L."/>
            <person name="Jackson J."/>
            <person name="Pai G."/>
            <person name="Aken S.V."/>
            <person name="Utterback T."/>
            <person name="Reidmuller S."/>
            <person name="Feldblyum T."/>
            <person name="Hsiao J."/>
            <person name="Zismann V."/>
            <person name="Iobst S."/>
            <person name="de Vazeille A.R."/>
            <person name="Buell C.R."/>
            <person name="Ying K."/>
            <person name="Li Y."/>
            <person name="Lu T."/>
            <person name="Huang Y."/>
            <person name="Zhao Q."/>
            <person name="Feng Q."/>
            <person name="Zhang L."/>
            <person name="Zhu J."/>
            <person name="Weng Q."/>
            <person name="Mu J."/>
            <person name="Lu Y."/>
            <person name="Fan D."/>
            <person name="Liu Y."/>
            <person name="Guan J."/>
            <person name="Zhang Y."/>
            <person name="Yu S."/>
            <person name="Liu X."/>
            <person name="Zhang Y."/>
            <person name="Hong G."/>
            <person name="Han B."/>
            <person name="Choisne N."/>
            <person name="Demange N."/>
            <person name="Orjeda G."/>
            <person name="Samain S."/>
            <person name="Cattolico L."/>
            <person name="Pelletier E."/>
            <person name="Couloux A."/>
            <person name="Segurens B."/>
            <person name="Wincker P."/>
            <person name="D'Hont A."/>
            <person name="Scarpelli C."/>
            <person name="Weissenbach J."/>
            <person name="Salanoubat M."/>
            <person name="Quetier F."/>
            <person name="Yu Y."/>
            <person name="Kim H.R."/>
            <person name="Rambo T."/>
            <person name="Currie J."/>
            <person name="Collura K."/>
            <person name="Luo M."/>
            <person name="Yang T."/>
            <person name="Ammiraju J.S.S."/>
            <person name="Engler F."/>
            <person name="Soderlund C."/>
            <person name="Wing R.A."/>
            <person name="Palmer L.E."/>
            <person name="de la Bastide M."/>
            <person name="Spiegel L."/>
            <person name="Nascimento L."/>
            <person name="Zutavern T."/>
            <person name="O'Shaughnessy A."/>
            <person name="Dike S."/>
            <person name="Dedhia N."/>
            <person name="Preston R."/>
            <person name="Balija V."/>
            <person name="McCombie W.R."/>
            <person name="Chow T."/>
            <person name="Chen H."/>
            <person name="Chung M."/>
            <person name="Chen C."/>
            <person name="Shaw J."/>
            <person name="Wu H."/>
            <person name="Hsiao K."/>
            <person name="Chao Y."/>
            <person name="Chu M."/>
            <person name="Cheng C."/>
            <person name="Hour A."/>
            <person name="Lee P."/>
            <person name="Lin S."/>
            <person name="Lin Y."/>
            <person name="Liou J."/>
            <person name="Liu S."/>
            <person name="Hsing Y."/>
            <person name="Raghuvanshi S."/>
            <person name="Mohanty A."/>
            <person name="Bharti A.K."/>
            <person name="Gaur A."/>
            <person name="Gupta V."/>
            <person name="Kumar D."/>
            <person name="Ravi V."/>
            <person name="Vij S."/>
            <person name="Kapur A."/>
            <person name="Khurana P."/>
            <person name="Khurana P."/>
            <person name="Khurana J.P."/>
            <person name="Tyagi A.K."/>
            <person name="Gaikwad K."/>
            <person name="Singh A."/>
            <person name="Dalal V."/>
            <person name="Srivastava S."/>
            <person name="Dixit A."/>
            <person name="Pal A.K."/>
            <person name="Ghazi I.A."/>
            <person name="Yadav M."/>
            <person name="Pandit A."/>
            <person name="Bhargava A."/>
            <person name="Sureshbabu K."/>
            <person name="Batra K."/>
            <person name="Sharma T.R."/>
            <person name="Mohapatra T."/>
            <person name="Singh N.K."/>
            <person name="Messing J."/>
            <person name="Nelson A.B."/>
            <person name="Fuks G."/>
            <person name="Kavchok S."/>
            <person name="Keizer G."/>
            <person name="Linton E."/>
            <person name="Llaca V."/>
            <person name="Song R."/>
            <person name="Tanyolac B."/>
            <person name="Young S."/>
            <person name="Ho-Il K."/>
            <person name="Hahn J.H."/>
            <person name="Sangsakoo G."/>
            <person name="Vanavichit A."/>
            <person name="de Mattos Luiz.A.T."/>
            <person name="Zimmer P.D."/>
            <person name="Malone G."/>
            <person name="Dellagostin O."/>
            <person name="de Oliveira A.C."/>
            <person name="Bevan M."/>
            <person name="Bancroft I."/>
            <person name="Minx P."/>
            <person name="Cordum H."/>
            <person name="Wilson R."/>
            <person name="Cheng Z."/>
            <person name="Jin W."/>
            <person name="Jiang J."/>
            <person name="Leong S.A."/>
            <person name="Iwama H."/>
            <person name="Gojobori T."/>
            <person name="Itoh T."/>
            <person name="Niimura Y."/>
            <person name="Fujii Y."/>
            <person name="Habara T."/>
            <person name="Sakai H."/>
            <person name="Sato Y."/>
            <person name="Wilson G."/>
            <person name="Kumar K."/>
            <person name="McCouch S."/>
            <person name="Juretic N."/>
            <person name="Hoen D."/>
            <person name="Wright S."/>
            <person name="Bruskiewich R."/>
            <person name="Bureau T."/>
            <person name="Miyao A."/>
            <person name="Hirochika H."/>
            <person name="Nishikawa T."/>
            <person name="Kadowaki K."/>
            <person name="Sugiura M."/>
            <person name="Burr B."/>
            <person name="Sasaki T."/>
        </authorList>
    </citation>
    <scope>NUCLEOTIDE SEQUENCE [LARGE SCALE GENOMIC DNA]</scope>
    <source>
        <strain evidence="4">cv. Nipponbare</strain>
    </source>
</reference>
<reference evidence="3" key="2">
    <citation type="submission" date="2002-10" db="EMBL/GenBank/DDBJ databases">
        <title>Oryza sativa nipponbare(GA3) genomic DNA, chromosome 8, BAC clone:OSJNBa0012K14.</title>
        <authorList>
            <person name="Sasaki T."/>
            <person name="Matsumoto T."/>
            <person name="Katayose Y."/>
        </authorList>
    </citation>
    <scope>NUCLEOTIDE SEQUENCE</scope>
</reference>
<reference evidence="4" key="4">
    <citation type="journal article" date="2008" name="Nucleic Acids Res.">
        <title>The rice annotation project database (RAP-DB): 2008 update.</title>
        <authorList>
            <consortium name="The rice annotation project (RAP)"/>
        </authorList>
    </citation>
    <scope>GENOME REANNOTATION</scope>
    <source>
        <strain evidence="4">cv. Nipponbare</strain>
    </source>
</reference>
<evidence type="ECO:0000313" key="4">
    <source>
        <dbReference type="Proteomes" id="UP000000763"/>
    </source>
</evidence>
<accession>Q6YW06</accession>
<gene>
    <name evidence="3" type="ORF">OSJNBa0012K14.37</name>
    <name evidence="2" type="ORF">OSJNBa0036E18.4</name>
</gene>
<organism evidence="3 4">
    <name type="scientific">Oryza sativa subsp. japonica</name>
    <name type="common">Rice</name>
    <dbReference type="NCBI Taxonomy" id="39947"/>
    <lineage>
        <taxon>Eukaryota</taxon>
        <taxon>Viridiplantae</taxon>
        <taxon>Streptophyta</taxon>
        <taxon>Embryophyta</taxon>
        <taxon>Tracheophyta</taxon>
        <taxon>Spermatophyta</taxon>
        <taxon>Magnoliopsida</taxon>
        <taxon>Liliopsida</taxon>
        <taxon>Poales</taxon>
        <taxon>Poaceae</taxon>
        <taxon>BOP clade</taxon>
        <taxon>Oryzoideae</taxon>
        <taxon>Oryzeae</taxon>
        <taxon>Oryzinae</taxon>
        <taxon>Oryza</taxon>
        <taxon>Oryza sativa</taxon>
    </lineage>
</organism>
<dbReference type="Proteomes" id="UP000000763">
    <property type="component" value="Chromosome 8"/>
</dbReference>
<feature type="region of interest" description="Disordered" evidence="1">
    <location>
        <begin position="76"/>
        <end position="95"/>
    </location>
</feature>
<dbReference type="EMBL" id="AP005161">
    <property type="protein sequence ID" value="BAD05508.1"/>
    <property type="molecule type" value="Genomic_DNA"/>
</dbReference>
<evidence type="ECO:0000256" key="1">
    <source>
        <dbReference type="SAM" id="MobiDB-lite"/>
    </source>
</evidence>
<sequence length="164" mass="18058">MAAHAHVSDATAEPAQHINTHTQPAHLWPIREYNPNRTITEVSNRLKYHDIPSPRLAGGGSGACGGEEGNRRRIQRLRRRGGEPVEDPAPEEARRGAAVIVAHRCRRCSSPPARRSHRRCSKLTRSGAMAAAALPYCSYSAPRPAAAYPRVRERGEGEREEMGK</sequence>
<reference evidence="2" key="1">
    <citation type="submission" date="2002-05" db="EMBL/GenBank/DDBJ databases">
        <title>Oryza sativa nipponbare(GA3) genomic DNA, chromosome 8, BAC clone:OSJNBa0036E18.</title>
        <authorList>
            <person name="Sasaki T."/>
            <person name="Matsumoto T."/>
            <person name="Katayose Y."/>
        </authorList>
    </citation>
    <scope>NUCLEOTIDE SEQUENCE</scope>
</reference>
<feature type="compositionally biased region" description="Basic and acidic residues" evidence="1">
    <location>
        <begin position="150"/>
        <end position="164"/>
    </location>
</feature>
<evidence type="ECO:0000313" key="2">
    <source>
        <dbReference type="EMBL" id="BAD05508.1"/>
    </source>
</evidence>
<dbReference type="AlphaFoldDB" id="Q6YW06"/>
<feature type="region of interest" description="Disordered" evidence="1">
    <location>
        <begin position="50"/>
        <end position="70"/>
    </location>
</feature>
<name>Q6YW06_ORYSJ</name>
<feature type="compositionally biased region" description="Gly residues" evidence="1">
    <location>
        <begin position="57"/>
        <end position="67"/>
    </location>
</feature>
<evidence type="ECO:0000313" key="3">
    <source>
        <dbReference type="EMBL" id="BAD05860.1"/>
    </source>
</evidence>